<evidence type="ECO:0000313" key="1">
    <source>
        <dbReference type="EMBL" id="ASV68520.1"/>
    </source>
</evidence>
<dbReference type="AlphaFoldDB" id="A0A248TKA7"/>
<reference evidence="1 2" key="1">
    <citation type="submission" date="2017-08" db="EMBL/GenBank/DDBJ databases">
        <title>Complete Genome Sequence of Bacillus kochii Oregon-R-modENCODE STRAIN BDGP4, isolated from Drosophila melanogaster gut.</title>
        <authorList>
            <person name="Wan K.H."/>
            <person name="Yu C."/>
            <person name="Park S."/>
            <person name="Hammonds A.S."/>
            <person name="Booth B.W."/>
            <person name="Celniker S.E."/>
        </authorList>
    </citation>
    <scope>NUCLEOTIDE SEQUENCE [LARGE SCALE GENOMIC DNA]</scope>
    <source>
        <strain evidence="1 2">BDGP4</strain>
    </source>
</reference>
<dbReference type="InterPro" id="IPR027417">
    <property type="entry name" value="P-loop_NTPase"/>
</dbReference>
<name>A0A248TKA7_9BACI</name>
<dbReference type="Proteomes" id="UP000215137">
    <property type="component" value="Chromosome"/>
</dbReference>
<sequence>MDKKTHKYRAFGLYVLSDIPFKELVATEESEPSNPIEMISIKQRDLSSIWDNYGEKRKFKVLTDQSVLFTVNETATFYIEGGRSIYFDPHPSSSIDKVRLFILGSCMGVLLMQRRILPLHGSAVMKDGKAYLIVGDSGAGKSTLASTLILKGWSLLSDDVIPIQLVNGTAYVVPSYPQQKLWDESIKKLGLSVTSYHPLFDRENKYAIPVQNVFTHHSVPLAGIFVLHQVNERPKEIHPLNGLQKIEVLDAHTYRPFMIGRLGLLAWHFDLSVKIASQIPMYAIERSNLFSAYELADTIHNLFEEEQNDNKEAIVNQ</sequence>
<protein>
    <recommendedName>
        <fullName evidence="3">Aldolase</fullName>
    </recommendedName>
</protein>
<accession>A0A248TKA7</accession>
<dbReference type="KEGG" id="bko:CKF48_15130"/>
<keyword evidence="2" id="KW-1185">Reference proteome</keyword>
<dbReference type="Gene3D" id="3.40.50.300">
    <property type="entry name" value="P-loop containing nucleotide triphosphate hydrolases"/>
    <property type="match status" value="1"/>
</dbReference>
<dbReference type="RefSeq" id="WP_095372090.1">
    <property type="nucleotide sequence ID" value="NZ_CP022983.1"/>
</dbReference>
<organism evidence="1 2">
    <name type="scientific">Cytobacillus kochii</name>
    <dbReference type="NCBI Taxonomy" id="859143"/>
    <lineage>
        <taxon>Bacteria</taxon>
        <taxon>Bacillati</taxon>
        <taxon>Bacillota</taxon>
        <taxon>Bacilli</taxon>
        <taxon>Bacillales</taxon>
        <taxon>Bacillaceae</taxon>
        <taxon>Cytobacillus</taxon>
    </lineage>
</organism>
<dbReference type="OrthoDB" id="5430844at2"/>
<dbReference type="SUPFAM" id="SSF53795">
    <property type="entry name" value="PEP carboxykinase-like"/>
    <property type="match status" value="1"/>
</dbReference>
<evidence type="ECO:0008006" key="3">
    <source>
        <dbReference type="Google" id="ProtNLM"/>
    </source>
</evidence>
<gene>
    <name evidence="1" type="ORF">CKF48_15130</name>
</gene>
<evidence type="ECO:0000313" key="2">
    <source>
        <dbReference type="Proteomes" id="UP000215137"/>
    </source>
</evidence>
<dbReference type="EMBL" id="CP022983">
    <property type="protein sequence ID" value="ASV68520.1"/>
    <property type="molecule type" value="Genomic_DNA"/>
</dbReference>
<proteinExistence type="predicted"/>